<dbReference type="GO" id="GO:0008526">
    <property type="term" value="F:phosphatidylinositol transfer activity"/>
    <property type="evidence" value="ECO:0007669"/>
    <property type="project" value="TreeGrafter"/>
</dbReference>
<dbReference type="Pfam" id="PF00650">
    <property type="entry name" value="CRAL_TRIO"/>
    <property type="match status" value="1"/>
</dbReference>
<dbReference type="SMART" id="SM00516">
    <property type="entry name" value="SEC14"/>
    <property type="match status" value="1"/>
</dbReference>
<accession>A0A2I0B222</accession>
<dbReference type="Proteomes" id="UP000236161">
    <property type="component" value="Unassembled WGS sequence"/>
</dbReference>
<dbReference type="SUPFAM" id="SSF52087">
    <property type="entry name" value="CRAL/TRIO domain"/>
    <property type="match status" value="1"/>
</dbReference>
<evidence type="ECO:0000313" key="4">
    <source>
        <dbReference type="Proteomes" id="UP000236161"/>
    </source>
</evidence>
<dbReference type="Pfam" id="PF03765">
    <property type="entry name" value="CRAL_TRIO_N"/>
    <property type="match status" value="1"/>
</dbReference>
<dbReference type="PANTHER" id="PTHR45824">
    <property type="entry name" value="GH16843P"/>
    <property type="match status" value="1"/>
</dbReference>
<dbReference type="Gene3D" id="3.40.525.10">
    <property type="entry name" value="CRAL-TRIO lipid binding domain"/>
    <property type="match status" value="1"/>
</dbReference>
<feature type="domain" description="CRAL-TRIO" evidence="2">
    <location>
        <begin position="85"/>
        <end position="248"/>
    </location>
</feature>
<dbReference type="PRINTS" id="PR00180">
    <property type="entry name" value="CRETINALDHBP"/>
</dbReference>
<feature type="compositionally biased region" description="Low complexity" evidence="1">
    <location>
        <begin position="303"/>
        <end position="314"/>
    </location>
</feature>
<dbReference type="InterPro" id="IPR001251">
    <property type="entry name" value="CRAL-TRIO_dom"/>
</dbReference>
<dbReference type="FunFam" id="3.40.525.10:FF:000008">
    <property type="entry name" value="Phosphatidylinositol transfer protein 3"/>
    <property type="match status" value="1"/>
</dbReference>
<protein>
    <submittedName>
        <fullName evidence="3">Patellin-5</fullName>
    </submittedName>
</protein>
<gene>
    <name evidence="3" type="primary">PATL5</name>
    <name evidence="3" type="ORF">AXF42_Ash008670</name>
</gene>
<dbReference type="InterPro" id="IPR052578">
    <property type="entry name" value="PI_Transfer_CRAL-TRIO"/>
</dbReference>
<reference evidence="3 4" key="1">
    <citation type="journal article" date="2017" name="Nature">
        <title>The Apostasia genome and the evolution of orchids.</title>
        <authorList>
            <person name="Zhang G.Q."/>
            <person name="Liu K.W."/>
            <person name="Li Z."/>
            <person name="Lohaus R."/>
            <person name="Hsiao Y.Y."/>
            <person name="Niu S.C."/>
            <person name="Wang J.Y."/>
            <person name="Lin Y.C."/>
            <person name="Xu Q."/>
            <person name="Chen L.J."/>
            <person name="Yoshida K."/>
            <person name="Fujiwara S."/>
            <person name="Wang Z.W."/>
            <person name="Zhang Y.Q."/>
            <person name="Mitsuda N."/>
            <person name="Wang M."/>
            <person name="Liu G.H."/>
            <person name="Pecoraro L."/>
            <person name="Huang H.X."/>
            <person name="Xiao X.J."/>
            <person name="Lin M."/>
            <person name="Wu X.Y."/>
            <person name="Wu W.L."/>
            <person name="Chen Y.Y."/>
            <person name="Chang S.B."/>
            <person name="Sakamoto S."/>
            <person name="Ohme-Takagi M."/>
            <person name="Yagi M."/>
            <person name="Zeng S.J."/>
            <person name="Shen C.Y."/>
            <person name="Yeh C.M."/>
            <person name="Luo Y.B."/>
            <person name="Tsai W.C."/>
            <person name="Van de Peer Y."/>
            <person name="Liu Z.J."/>
        </authorList>
    </citation>
    <scope>NUCLEOTIDE SEQUENCE [LARGE SCALE GENOMIC DNA]</scope>
    <source>
        <strain evidence="4">cv. Shenzhen</strain>
        <tissue evidence="3">Stem</tissue>
    </source>
</reference>
<evidence type="ECO:0000313" key="3">
    <source>
        <dbReference type="EMBL" id="PKA61838.1"/>
    </source>
</evidence>
<evidence type="ECO:0000259" key="2">
    <source>
        <dbReference type="PROSITE" id="PS50191"/>
    </source>
</evidence>
<feature type="region of interest" description="Disordered" evidence="1">
    <location>
        <begin position="291"/>
        <end position="350"/>
    </location>
</feature>
<proteinExistence type="predicted"/>
<dbReference type="InterPro" id="IPR036273">
    <property type="entry name" value="CRAL/TRIO_N_dom_sf"/>
</dbReference>
<dbReference type="SUPFAM" id="SSF46938">
    <property type="entry name" value="CRAL/TRIO N-terminal domain"/>
    <property type="match status" value="1"/>
</dbReference>
<dbReference type="OrthoDB" id="75724at2759"/>
<dbReference type="InterPro" id="IPR036865">
    <property type="entry name" value="CRAL-TRIO_dom_sf"/>
</dbReference>
<dbReference type="PROSITE" id="PS50191">
    <property type="entry name" value="CRAL_TRIO"/>
    <property type="match status" value="1"/>
</dbReference>
<dbReference type="AlphaFoldDB" id="A0A2I0B222"/>
<feature type="compositionally biased region" description="Basic and acidic residues" evidence="1">
    <location>
        <begin position="318"/>
        <end position="350"/>
    </location>
</feature>
<evidence type="ECO:0000256" key="1">
    <source>
        <dbReference type="SAM" id="MobiDB-lite"/>
    </source>
</evidence>
<sequence length="350" mass="40469">MSLRKSKSSRAENSLSVEEQQQKLFQICEVRKLIAPLSHSFPDFCSDSSIARFLRARNWNPEKASKMLKETLKWRLQYRPEMICWEDVAHEAETGKIYRADYPDKYGRTVLVMRPGFQNTNSTKGQIRYLVYCMENAIWNLAADQEQMVWLIDFQGWTMASVSVKVTRETAHVLQDYYPERLALGILYNPPKIFESFWKVVKPFLERKTYKKVHFVYSDNPESQKIMSELFDIEKLEPTFGGRNNPHGFDFQRFASLMKEDDEKKKIALLSSGDSNHSQNHLLASALQQSETSIMPEDHSEDSSVSSSSSDVASPKMSRFDDKLQEDGVKRNKTDTKNEAGDEVEKKESV</sequence>
<dbReference type="InterPro" id="IPR011074">
    <property type="entry name" value="CRAL/TRIO_N_dom"/>
</dbReference>
<dbReference type="SMART" id="SM01100">
    <property type="entry name" value="CRAL_TRIO_N"/>
    <property type="match status" value="1"/>
</dbReference>
<dbReference type="CDD" id="cd00170">
    <property type="entry name" value="SEC14"/>
    <property type="match status" value="1"/>
</dbReference>
<dbReference type="PANTHER" id="PTHR45824:SF18">
    <property type="entry name" value="OS01G0264700 PROTEIN"/>
    <property type="match status" value="1"/>
</dbReference>
<keyword evidence="4" id="KW-1185">Reference proteome</keyword>
<organism evidence="3 4">
    <name type="scientific">Apostasia shenzhenica</name>
    <dbReference type="NCBI Taxonomy" id="1088818"/>
    <lineage>
        <taxon>Eukaryota</taxon>
        <taxon>Viridiplantae</taxon>
        <taxon>Streptophyta</taxon>
        <taxon>Embryophyta</taxon>
        <taxon>Tracheophyta</taxon>
        <taxon>Spermatophyta</taxon>
        <taxon>Magnoliopsida</taxon>
        <taxon>Liliopsida</taxon>
        <taxon>Asparagales</taxon>
        <taxon>Orchidaceae</taxon>
        <taxon>Apostasioideae</taxon>
        <taxon>Apostasia</taxon>
    </lineage>
</organism>
<name>A0A2I0B222_9ASPA</name>
<dbReference type="EMBL" id="KZ451923">
    <property type="protein sequence ID" value="PKA61838.1"/>
    <property type="molecule type" value="Genomic_DNA"/>
</dbReference>